<reference evidence="6" key="3">
    <citation type="submission" date="2025-04" db="UniProtKB">
        <authorList>
            <consortium name="RefSeq"/>
        </authorList>
    </citation>
    <scope>IDENTIFICATION</scope>
    <source>
        <strain evidence="6">CBS 304.34</strain>
    </source>
</reference>
<keyword evidence="5" id="KW-1185">Reference proteome</keyword>
<dbReference type="EMBL" id="MU003692">
    <property type="protein sequence ID" value="KAF2818014.1"/>
    <property type="molecule type" value="Genomic_DNA"/>
</dbReference>
<feature type="region of interest" description="Disordered" evidence="2">
    <location>
        <begin position="92"/>
        <end position="118"/>
    </location>
</feature>
<evidence type="ECO:0000313" key="5">
    <source>
        <dbReference type="Proteomes" id="UP000504636"/>
    </source>
</evidence>
<sequence length="215" mass="24498">MDFDRLCRRRSGTAGAYDASQDTFQHYINDPFEHVFNVFGTTSFKDGAHGASRRAKSGMHIYAPPHLSSNTHFYTHMHHHFYAPLDSDKNVPNDDYTSIPTDARNHNSRGDPSHNRQKIVKADRESLDMERTKLEAERDALSLAQKALELERTLFDAKREAFEIGRDTLEAMCVDISQHIAAEGEGDCLWMNCVILFLVLIVIFLAFILTILAQR</sequence>
<feature type="coiled-coil region" evidence="1">
    <location>
        <begin position="124"/>
        <end position="151"/>
    </location>
</feature>
<proteinExistence type="predicted"/>
<evidence type="ECO:0000256" key="1">
    <source>
        <dbReference type="SAM" id="Coils"/>
    </source>
</evidence>
<dbReference type="Proteomes" id="UP000504636">
    <property type="component" value="Unplaced"/>
</dbReference>
<feature type="compositionally biased region" description="Basic and acidic residues" evidence="2">
    <location>
        <begin position="103"/>
        <end position="118"/>
    </location>
</feature>
<dbReference type="AlphaFoldDB" id="A0A6A6ZCH5"/>
<gene>
    <name evidence="4 6" type="ORF">BDZ99DRAFT_531200</name>
</gene>
<feature type="transmembrane region" description="Helical" evidence="3">
    <location>
        <begin position="189"/>
        <end position="213"/>
    </location>
</feature>
<evidence type="ECO:0000313" key="6">
    <source>
        <dbReference type="RefSeq" id="XP_033584978.1"/>
    </source>
</evidence>
<keyword evidence="3" id="KW-1133">Transmembrane helix</keyword>
<protein>
    <submittedName>
        <fullName evidence="4 6">Uncharacterized protein</fullName>
    </submittedName>
</protein>
<reference evidence="6" key="2">
    <citation type="submission" date="2020-04" db="EMBL/GenBank/DDBJ databases">
        <authorList>
            <consortium name="NCBI Genome Project"/>
        </authorList>
    </citation>
    <scope>NUCLEOTIDE SEQUENCE</scope>
    <source>
        <strain evidence="6">CBS 304.34</strain>
    </source>
</reference>
<keyword evidence="3" id="KW-0812">Transmembrane</keyword>
<evidence type="ECO:0000256" key="2">
    <source>
        <dbReference type="SAM" id="MobiDB-lite"/>
    </source>
</evidence>
<reference evidence="4 6" key="1">
    <citation type="journal article" date="2020" name="Stud. Mycol.">
        <title>101 Dothideomycetes genomes: a test case for predicting lifestyles and emergence of pathogens.</title>
        <authorList>
            <person name="Haridas S."/>
            <person name="Albert R."/>
            <person name="Binder M."/>
            <person name="Bloem J."/>
            <person name="Labutti K."/>
            <person name="Salamov A."/>
            <person name="Andreopoulos B."/>
            <person name="Baker S."/>
            <person name="Barry K."/>
            <person name="Bills G."/>
            <person name="Bluhm B."/>
            <person name="Cannon C."/>
            <person name="Castanera R."/>
            <person name="Culley D."/>
            <person name="Daum C."/>
            <person name="Ezra D."/>
            <person name="Gonzalez J."/>
            <person name="Henrissat B."/>
            <person name="Kuo A."/>
            <person name="Liang C."/>
            <person name="Lipzen A."/>
            <person name="Lutzoni F."/>
            <person name="Magnuson J."/>
            <person name="Mondo S."/>
            <person name="Nolan M."/>
            <person name="Ohm R."/>
            <person name="Pangilinan J."/>
            <person name="Park H.-J."/>
            <person name="Ramirez L."/>
            <person name="Alfaro M."/>
            <person name="Sun H."/>
            <person name="Tritt A."/>
            <person name="Yoshinaga Y."/>
            <person name="Zwiers L.-H."/>
            <person name="Turgeon B."/>
            <person name="Goodwin S."/>
            <person name="Spatafora J."/>
            <person name="Crous P."/>
            <person name="Grigoriev I."/>
        </authorList>
    </citation>
    <scope>NUCLEOTIDE SEQUENCE</scope>
    <source>
        <strain evidence="4 6">CBS 304.34</strain>
    </source>
</reference>
<dbReference type="GeneID" id="54467336"/>
<keyword evidence="1" id="KW-0175">Coiled coil</keyword>
<dbReference type="RefSeq" id="XP_033584978.1">
    <property type="nucleotide sequence ID" value="XM_033726443.1"/>
</dbReference>
<evidence type="ECO:0000313" key="4">
    <source>
        <dbReference type="EMBL" id="KAF2818014.1"/>
    </source>
</evidence>
<name>A0A6A6ZCH5_9PEZI</name>
<keyword evidence="3" id="KW-0472">Membrane</keyword>
<organism evidence="4">
    <name type="scientific">Mytilinidion resinicola</name>
    <dbReference type="NCBI Taxonomy" id="574789"/>
    <lineage>
        <taxon>Eukaryota</taxon>
        <taxon>Fungi</taxon>
        <taxon>Dikarya</taxon>
        <taxon>Ascomycota</taxon>
        <taxon>Pezizomycotina</taxon>
        <taxon>Dothideomycetes</taxon>
        <taxon>Pleosporomycetidae</taxon>
        <taxon>Mytilinidiales</taxon>
        <taxon>Mytilinidiaceae</taxon>
        <taxon>Mytilinidion</taxon>
    </lineage>
</organism>
<evidence type="ECO:0000256" key="3">
    <source>
        <dbReference type="SAM" id="Phobius"/>
    </source>
</evidence>
<accession>A0A6A6ZCH5</accession>